<dbReference type="PANTHER" id="PTHR14281">
    <property type="entry name" value="KINETOCHORE PROTEIN SPC25-RELATED"/>
    <property type="match status" value="1"/>
</dbReference>
<keyword evidence="4 9" id="KW-0132">Cell division</keyword>
<evidence type="ECO:0000256" key="8">
    <source>
        <dbReference type="ARBA" id="ARBA00023328"/>
    </source>
</evidence>
<dbReference type="GO" id="GO:0005634">
    <property type="term" value="C:nucleus"/>
    <property type="evidence" value="ECO:0007669"/>
    <property type="project" value="UniProtKB-SubCell"/>
</dbReference>
<evidence type="ECO:0000256" key="5">
    <source>
        <dbReference type="ARBA" id="ARBA00022776"/>
    </source>
</evidence>
<evidence type="ECO:0000259" key="12">
    <source>
        <dbReference type="Pfam" id="PF08234"/>
    </source>
</evidence>
<evidence type="ECO:0000256" key="7">
    <source>
        <dbReference type="ARBA" id="ARBA00023306"/>
    </source>
</evidence>
<dbReference type="Gene3D" id="3.30.457.50">
    <property type="entry name" value="Chromosome segregation protein Spc25"/>
    <property type="match status" value="1"/>
</dbReference>
<comment type="subcellular location">
    <subcellularLocation>
        <location evidence="1">Chromosome</location>
        <location evidence="1">Centromere</location>
    </subcellularLocation>
    <subcellularLocation>
        <location evidence="9">Nucleus</location>
    </subcellularLocation>
    <subcellularLocation>
        <location evidence="9">Chromosome</location>
        <location evidence="9">Centromere</location>
        <location evidence="9">Kinetochore</location>
    </subcellularLocation>
</comment>
<name>A0AA89B1G8_9ASTE</name>
<keyword evidence="9" id="KW-0995">Kinetochore</keyword>
<protein>
    <recommendedName>
        <fullName evidence="9">Kinetochore protein SPC25</fullName>
    </recommendedName>
</protein>
<dbReference type="Proteomes" id="UP001188597">
    <property type="component" value="Unassembled WGS sequence"/>
</dbReference>
<evidence type="ECO:0000256" key="10">
    <source>
        <dbReference type="SAM" id="Coils"/>
    </source>
</evidence>
<evidence type="ECO:0000256" key="9">
    <source>
        <dbReference type="RuleBase" id="RU367150"/>
    </source>
</evidence>
<organism evidence="13 14">
    <name type="scientific">Escallonia herrerae</name>
    <dbReference type="NCBI Taxonomy" id="1293975"/>
    <lineage>
        <taxon>Eukaryota</taxon>
        <taxon>Viridiplantae</taxon>
        <taxon>Streptophyta</taxon>
        <taxon>Embryophyta</taxon>
        <taxon>Tracheophyta</taxon>
        <taxon>Spermatophyta</taxon>
        <taxon>Magnoliopsida</taxon>
        <taxon>eudicotyledons</taxon>
        <taxon>Gunneridae</taxon>
        <taxon>Pentapetalae</taxon>
        <taxon>asterids</taxon>
        <taxon>campanulids</taxon>
        <taxon>Escalloniales</taxon>
        <taxon>Escalloniaceae</taxon>
        <taxon>Escallonia</taxon>
    </lineage>
</organism>
<proteinExistence type="inferred from homology"/>
<comment type="subunit">
    <text evidence="9">Component of the NDC80 complex.</text>
</comment>
<evidence type="ECO:0000256" key="2">
    <source>
        <dbReference type="ARBA" id="ARBA00006379"/>
    </source>
</evidence>
<dbReference type="FunFam" id="3.30.457.50:FF:000001">
    <property type="entry name" value="Probable kinetochore protein spc25"/>
    <property type="match status" value="1"/>
</dbReference>
<feature type="region of interest" description="Disordered" evidence="11">
    <location>
        <begin position="194"/>
        <end position="238"/>
    </location>
</feature>
<comment type="similarity">
    <text evidence="2 9">Belongs to the SPC25 family.</text>
</comment>
<dbReference type="GO" id="GO:0051301">
    <property type="term" value="P:cell division"/>
    <property type="evidence" value="ECO:0007669"/>
    <property type="project" value="UniProtKB-UniRule"/>
</dbReference>
<gene>
    <name evidence="13" type="ORF">RJ639_044552</name>
</gene>
<feature type="domain" description="Chromosome segregation protein Spc25 C-terminal" evidence="12">
    <location>
        <begin position="102"/>
        <end position="169"/>
    </location>
</feature>
<dbReference type="EMBL" id="JAVXUP010000633">
    <property type="protein sequence ID" value="KAK3023835.1"/>
    <property type="molecule type" value="Genomic_DNA"/>
</dbReference>
<keyword evidence="9" id="KW-0539">Nucleus</keyword>
<comment type="function">
    <text evidence="9">Acts as a component of the essential kinetochore-associated NDC80 complex, which is required for chromosome segregation and spindle checkpoint activity.</text>
</comment>
<dbReference type="GO" id="GO:0007059">
    <property type="term" value="P:chromosome segregation"/>
    <property type="evidence" value="ECO:0007669"/>
    <property type="project" value="InterPro"/>
</dbReference>
<keyword evidence="6 10" id="KW-0175">Coiled coil</keyword>
<evidence type="ECO:0000256" key="1">
    <source>
        <dbReference type="ARBA" id="ARBA00004584"/>
    </source>
</evidence>
<evidence type="ECO:0000256" key="6">
    <source>
        <dbReference type="ARBA" id="ARBA00023054"/>
    </source>
</evidence>
<dbReference type="InterPro" id="IPR045143">
    <property type="entry name" value="Spc25"/>
</dbReference>
<keyword evidence="8 9" id="KW-0137">Centromere</keyword>
<sequence>MSFTKFCLFSISSMFAVKTRKEAKRMATMDTIAATKARIEELKTLMEDQRARTTEYATIISQQIDALAACEVKREKDTERREEIEEAISWYNKVLGFRIESGHGVKFVFTNINLKNPKDEYCFTIRHENNVYSLLDCDPLLNATEELISELNKNNGLFKFVRTMREKFQEAAGCGTFPQVMHLDEDLSTISVSASVPSVSTDSRGESPPIQKELQHGETNRYPKKVNKGRGGKPALMSPASASYLRRSPRFKDKALAALAIEDKKRQYAAAEKHQYAAAEKHLEDVLQSVLPLQNDGSAIAPLPILPLMAKNGTDSYAKKLCNSSSPSTFSLQLSAAAFYVPFYATVQSTLELLSLPFFFNHVKK</sequence>
<comment type="caution">
    <text evidence="13">The sequence shown here is derived from an EMBL/GenBank/DDBJ whole genome shotgun (WGS) entry which is preliminary data.</text>
</comment>
<dbReference type="GO" id="GO:0031262">
    <property type="term" value="C:Ndc80 complex"/>
    <property type="evidence" value="ECO:0007669"/>
    <property type="project" value="InterPro"/>
</dbReference>
<keyword evidence="5 9" id="KW-0498">Mitosis</keyword>
<evidence type="ECO:0000256" key="11">
    <source>
        <dbReference type="SAM" id="MobiDB-lite"/>
    </source>
</evidence>
<evidence type="ECO:0000256" key="3">
    <source>
        <dbReference type="ARBA" id="ARBA00022454"/>
    </source>
</evidence>
<keyword evidence="14" id="KW-1185">Reference proteome</keyword>
<accession>A0AA89B1G8</accession>
<feature type="coiled-coil region" evidence="10">
    <location>
        <begin position="32"/>
        <end position="87"/>
    </location>
</feature>
<keyword evidence="7 9" id="KW-0131">Cell cycle</keyword>
<dbReference type="InterPro" id="IPR013255">
    <property type="entry name" value="Spc25_C"/>
</dbReference>
<evidence type="ECO:0000313" key="14">
    <source>
        <dbReference type="Proteomes" id="UP001188597"/>
    </source>
</evidence>
<keyword evidence="3 9" id="KW-0158">Chromosome</keyword>
<reference evidence="13" key="1">
    <citation type="submission" date="2022-12" db="EMBL/GenBank/DDBJ databases">
        <title>Draft genome assemblies for two species of Escallonia (Escalloniales).</title>
        <authorList>
            <person name="Chanderbali A."/>
            <person name="Dervinis C."/>
            <person name="Anghel I."/>
            <person name="Soltis D."/>
            <person name="Soltis P."/>
            <person name="Zapata F."/>
        </authorList>
    </citation>
    <scope>NUCLEOTIDE SEQUENCE</scope>
    <source>
        <strain evidence="13">UCBG64.0493</strain>
        <tissue evidence="13">Leaf</tissue>
    </source>
</reference>
<dbReference type="PANTHER" id="PTHR14281:SF0">
    <property type="entry name" value="KINETOCHORE PROTEIN SPC25"/>
    <property type="match status" value="1"/>
</dbReference>
<evidence type="ECO:0000313" key="13">
    <source>
        <dbReference type="EMBL" id="KAK3023835.1"/>
    </source>
</evidence>
<dbReference type="Pfam" id="PF08234">
    <property type="entry name" value="Spindle_Spc25"/>
    <property type="match status" value="1"/>
</dbReference>
<dbReference type="AlphaFoldDB" id="A0AA89B1G8"/>
<evidence type="ECO:0000256" key="4">
    <source>
        <dbReference type="ARBA" id="ARBA00022618"/>
    </source>
</evidence>
<feature type="compositionally biased region" description="Basic residues" evidence="11">
    <location>
        <begin position="222"/>
        <end position="231"/>
    </location>
</feature>
<dbReference type="CDD" id="cd23784">
    <property type="entry name" value="RWD_Spc25"/>
    <property type="match status" value="1"/>
</dbReference>